<dbReference type="GO" id="GO:0009116">
    <property type="term" value="P:nucleoside metabolic process"/>
    <property type="evidence" value="ECO:0007669"/>
    <property type="project" value="InterPro"/>
</dbReference>
<dbReference type="Gene3D" id="3.40.50.1580">
    <property type="entry name" value="Nucleoside phosphorylase domain"/>
    <property type="match status" value="1"/>
</dbReference>
<dbReference type="InterPro" id="IPR035994">
    <property type="entry name" value="Nucleoside_phosphorylase_sf"/>
</dbReference>
<dbReference type="PANTHER" id="PTHR46082:SF6">
    <property type="entry name" value="AAA+ ATPASE DOMAIN-CONTAINING PROTEIN-RELATED"/>
    <property type="match status" value="1"/>
</dbReference>
<feature type="domain" description="Nucleoside phosphorylase" evidence="1">
    <location>
        <begin position="13"/>
        <end position="274"/>
    </location>
</feature>
<dbReference type="InterPro" id="IPR000845">
    <property type="entry name" value="Nucleoside_phosphorylase_d"/>
</dbReference>
<accession>A0A5N7AVN9</accession>
<evidence type="ECO:0000313" key="3">
    <source>
        <dbReference type="Proteomes" id="UP000326198"/>
    </source>
</evidence>
<dbReference type="SUPFAM" id="SSF53167">
    <property type="entry name" value="Purine and uridine phosphorylases"/>
    <property type="match status" value="1"/>
</dbReference>
<sequence length="282" mass="31149">MLPPWPALDEIEICIMCVSSLEADAVCSLFDETYDRPGSSTGKPTPSQNINPKYNDYIMGRIADHNVVLARMPGKGVVYSAGESRRLKERFKGIKLVLLVGICGAIPERPDGQEIMLGDVVVSKAVVRYDLAKQYPLGIQWTDVSYTMPNARIRDFTAKLELRGEQLKERTCGFLRKTAAVGRLPGLSKDKLFRLALHFGNFASQEIPMNFAKHRNEIAHEKNVIAFETMAVGAWDNLPCMIVKGVSDYADGCVSEEWEQYAAATAAACAKAILEEWIAGST</sequence>
<reference evidence="2 3" key="1">
    <citation type="submission" date="2019-04" db="EMBL/GenBank/DDBJ databases">
        <title>Friends and foes A comparative genomics studyof 23 Aspergillus species from section Flavi.</title>
        <authorList>
            <consortium name="DOE Joint Genome Institute"/>
            <person name="Kjaerbolling I."/>
            <person name="Vesth T."/>
            <person name="Frisvad J.C."/>
            <person name="Nybo J.L."/>
            <person name="Theobald S."/>
            <person name="Kildgaard S."/>
            <person name="Isbrandt T."/>
            <person name="Kuo A."/>
            <person name="Sato A."/>
            <person name="Lyhne E.K."/>
            <person name="Kogle M.E."/>
            <person name="Wiebenga A."/>
            <person name="Kun R.S."/>
            <person name="Lubbers R.J."/>
            <person name="Makela M.R."/>
            <person name="Barry K."/>
            <person name="Chovatia M."/>
            <person name="Clum A."/>
            <person name="Daum C."/>
            <person name="Haridas S."/>
            <person name="He G."/>
            <person name="LaButti K."/>
            <person name="Lipzen A."/>
            <person name="Mondo S."/>
            <person name="Riley R."/>
            <person name="Salamov A."/>
            <person name="Simmons B.A."/>
            <person name="Magnuson J.K."/>
            <person name="Henrissat B."/>
            <person name="Mortensen U.H."/>
            <person name="Larsen T.O."/>
            <person name="Devries R.P."/>
            <person name="Grigoriev I.V."/>
            <person name="Machida M."/>
            <person name="Baker S.E."/>
            <person name="Andersen M.R."/>
        </authorList>
    </citation>
    <scope>NUCLEOTIDE SEQUENCE [LARGE SCALE GENOMIC DNA]</scope>
    <source>
        <strain evidence="2 3">IBT 29228</strain>
    </source>
</reference>
<gene>
    <name evidence="2" type="ORF">BDV26DRAFT_271276</name>
</gene>
<dbReference type="EMBL" id="ML736303">
    <property type="protein sequence ID" value="KAE8373803.1"/>
    <property type="molecule type" value="Genomic_DNA"/>
</dbReference>
<name>A0A5N7AVN9_9EURO</name>
<dbReference type="InterPro" id="IPR053137">
    <property type="entry name" value="NLR-like"/>
</dbReference>
<dbReference type="PANTHER" id="PTHR46082">
    <property type="entry name" value="ATP/GTP-BINDING PROTEIN-RELATED"/>
    <property type="match status" value="1"/>
</dbReference>
<dbReference type="Proteomes" id="UP000326198">
    <property type="component" value="Unassembled WGS sequence"/>
</dbReference>
<organism evidence="2 3">
    <name type="scientific">Aspergillus bertholletiae</name>
    <dbReference type="NCBI Taxonomy" id="1226010"/>
    <lineage>
        <taxon>Eukaryota</taxon>
        <taxon>Fungi</taxon>
        <taxon>Dikarya</taxon>
        <taxon>Ascomycota</taxon>
        <taxon>Pezizomycotina</taxon>
        <taxon>Eurotiomycetes</taxon>
        <taxon>Eurotiomycetidae</taxon>
        <taxon>Eurotiales</taxon>
        <taxon>Aspergillaceae</taxon>
        <taxon>Aspergillus</taxon>
        <taxon>Aspergillus subgen. Circumdati</taxon>
    </lineage>
</organism>
<dbReference type="Pfam" id="PF01048">
    <property type="entry name" value="PNP_UDP_1"/>
    <property type="match status" value="1"/>
</dbReference>
<evidence type="ECO:0000313" key="2">
    <source>
        <dbReference type="EMBL" id="KAE8373803.1"/>
    </source>
</evidence>
<dbReference type="GO" id="GO:0003824">
    <property type="term" value="F:catalytic activity"/>
    <property type="evidence" value="ECO:0007669"/>
    <property type="project" value="InterPro"/>
</dbReference>
<keyword evidence="3" id="KW-1185">Reference proteome</keyword>
<dbReference type="AlphaFoldDB" id="A0A5N7AVN9"/>
<protein>
    <submittedName>
        <fullName evidence="2">Nucleoside phosphorylase domain-containing protein</fullName>
    </submittedName>
</protein>
<dbReference type="OrthoDB" id="1658288at2759"/>
<evidence type="ECO:0000259" key="1">
    <source>
        <dbReference type="Pfam" id="PF01048"/>
    </source>
</evidence>
<proteinExistence type="predicted"/>